<evidence type="ECO:0000313" key="3">
    <source>
        <dbReference type="EMBL" id="SMR46493.1"/>
    </source>
</evidence>
<accession>A0A2H1FYT8</accession>
<sequence length="95" mass="11056">MDPGDVPPELPTLTTIEEIVIAKVQVLMQVFIVRGQQFKYRGHVVNFLAKNAKIFRRLPQLPKNLDIVLLRPVQKEGGSDDRTRQQFTKEFKIRR</sequence>
<name>A0A2H1FYT8_ZYMTR</name>
<feature type="region of interest" description="Disordered" evidence="1">
    <location>
        <begin position="75"/>
        <end position="95"/>
    </location>
</feature>
<proteinExistence type="predicted"/>
<organism evidence="3 4">
    <name type="scientific">Zymoseptoria tritici ST99CH_1E4</name>
    <dbReference type="NCBI Taxonomy" id="1276532"/>
    <lineage>
        <taxon>Eukaryota</taxon>
        <taxon>Fungi</taxon>
        <taxon>Dikarya</taxon>
        <taxon>Ascomycota</taxon>
        <taxon>Pezizomycotina</taxon>
        <taxon>Dothideomycetes</taxon>
        <taxon>Dothideomycetidae</taxon>
        <taxon>Mycosphaerellales</taxon>
        <taxon>Mycosphaerellaceae</taxon>
        <taxon>Zymoseptoria</taxon>
    </lineage>
</organism>
<feature type="domain" description="DUF6570" evidence="2">
    <location>
        <begin position="1"/>
        <end position="95"/>
    </location>
</feature>
<dbReference type="Pfam" id="PF20209">
    <property type="entry name" value="DUF6570"/>
    <property type="match status" value="1"/>
</dbReference>
<dbReference type="InterPro" id="IPR046700">
    <property type="entry name" value="DUF6570"/>
</dbReference>
<reference evidence="4" key="1">
    <citation type="submission" date="2017-05" db="EMBL/GenBank/DDBJ databases">
        <authorList>
            <person name="Song R."/>
            <person name="Chenine A.L."/>
            <person name="Ruprecht R.M."/>
        </authorList>
    </citation>
    <scope>NUCLEOTIDE SEQUENCE [LARGE SCALE GENOMIC DNA]</scope>
</reference>
<evidence type="ECO:0000313" key="4">
    <source>
        <dbReference type="Proteomes" id="UP000245764"/>
    </source>
</evidence>
<gene>
    <name evidence="3" type="ORF">ZT1E4_G3111</name>
</gene>
<protein>
    <recommendedName>
        <fullName evidence="2">DUF6570 domain-containing protein</fullName>
    </recommendedName>
</protein>
<evidence type="ECO:0000256" key="1">
    <source>
        <dbReference type="SAM" id="MobiDB-lite"/>
    </source>
</evidence>
<evidence type="ECO:0000259" key="2">
    <source>
        <dbReference type="Pfam" id="PF20209"/>
    </source>
</evidence>
<dbReference type="AlphaFoldDB" id="A0A2H1FYT8"/>
<dbReference type="Proteomes" id="UP000245764">
    <property type="component" value="Chromosome 2"/>
</dbReference>
<dbReference type="EMBL" id="LT854254">
    <property type="protein sequence ID" value="SMR46493.1"/>
    <property type="molecule type" value="Genomic_DNA"/>
</dbReference>